<name>A0A9X1X7S8_9BACL</name>
<reference evidence="1" key="1">
    <citation type="submission" date="2021-09" db="EMBL/GenBank/DDBJ databases">
        <title>Genome analysis of Fictibacillus sp. KIGAM418 isolated from marine sediment.</title>
        <authorList>
            <person name="Seo M.-J."/>
            <person name="Cho E.-S."/>
            <person name="Hwang C.Y."/>
        </authorList>
    </citation>
    <scope>NUCLEOTIDE SEQUENCE</scope>
    <source>
        <strain evidence="1">KIGAM418</strain>
    </source>
</reference>
<protein>
    <submittedName>
        <fullName evidence="1">Uncharacterized protein</fullName>
    </submittedName>
</protein>
<dbReference type="AlphaFoldDB" id="A0A9X1X7S8"/>
<evidence type="ECO:0000313" key="1">
    <source>
        <dbReference type="EMBL" id="MCK6255647.1"/>
    </source>
</evidence>
<accession>A0A9X1X7S8</accession>
<organism evidence="1 2">
    <name type="scientific">Fictibacillus marinisediminis</name>
    <dbReference type="NCBI Taxonomy" id="2878389"/>
    <lineage>
        <taxon>Bacteria</taxon>
        <taxon>Bacillati</taxon>
        <taxon>Bacillota</taxon>
        <taxon>Bacilli</taxon>
        <taxon>Bacillales</taxon>
        <taxon>Fictibacillaceae</taxon>
        <taxon>Fictibacillus</taxon>
    </lineage>
</organism>
<proteinExistence type="predicted"/>
<comment type="caution">
    <text evidence="1">The sequence shown here is derived from an EMBL/GenBank/DDBJ whole genome shotgun (WGS) entry which is preliminary data.</text>
</comment>
<dbReference type="Proteomes" id="UP001139011">
    <property type="component" value="Unassembled WGS sequence"/>
</dbReference>
<dbReference type="EMBL" id="JAIWJX010000002">
    <property type="protein sequence ID" value="MCK6255647.1"/>
    <property type="molecule type" value="Genomic_DNA"/>
</dbReference>
<sequence length="46" mass="5563">MEETKMKRHCSHCNQETMHIVREDALELEYTCTNCKHTETEVKTFF</sequence>
<keyword evidence="2" id="KW-1185">Reference proteome</keyword>
<gene>
    <name evidence="1" type="ORF">LCY76_03285</name>
</gene>
<dbReference type="RefSeq" id="WP_175501928.1">
    <property type="nucleotide sequence ID" value="NZ_JAIWJX010000002.1"/>
</dbReference>
<evidence type="ECO:0000313" key="2">
    <source>
        <dbReference type="Proteomes" id="UP001139011"/>
    </source>
</evidence>